<dbReference type="KEGG" id="mcha:111010950"/>
<feature type="region of interest" description="Disordered" evidence="1">
    <location>
        <begin position="109"/>
        <end position="137"/>
    </location>
</feature>
<feature type="region of interest" description="Disordered" evidence="1">
    <location>
        <begin position="414"/>
        <end position="447"/>
    </location>
</feature>
<dbReference type="GeneID" id="111010950"/>
<accession>A0A6J1CF57</accession>
<name>A0A6J1CF57_MOMCH</name>
<dbReference type="OrthoDB" id="677721at2759"/>
<keyword evidence="2" id="KW-1185">Reference proteome</keyword>
<dbReference type="AlphaFoldDB" id="A0A6J1CF57"/>
<evidence type="ECO:0000313" key="2">
    <source>
        <dbReference type="Proteomes" id="UP000504603"/>
    </source>
</evidence>
<reference evidence="3" key="1">
    <citation type="submission" date="2025-08" db="UniProtKB">
        <authorList>
            <consortium name="RefSeq"/>
        </authorList>
    </citation>
    <scope>IDENTIFICATION</scope>
    <source>
        <strain evidence="3">OHB3-1</strain>
    </source>
</reference>
<feature type="compositionally biased region" description="Polar residues" evidence="1">
    <location>
        <begin position="114"/>
        <end position="136"/>
    </location>
</feature>
<protein>
    <submittedName>
        <fullName evidence="3">Uncharacterized protein LOC111010950 isoform X1</fullName>
    </submittedName>
</protein>
<feature type="compositionally biased region" description="Polar residues" evidence="1">
    <location>
        <begin position="663"/>
        <end position="678"/>
    </location>
</feature>
<dbReference type="Pfam" id="PF05097">
    <property type="entry name" value="DUF688"/>
    <property type="match status" value="1"/>
</dbReference>
<organism evidence="2 3">
    <name type="scientific">Momordica charantia</name>
    <name type="common">Bitter gourd</name>
    <name type="synonym">Balsam pear</name>
    <dbReference type="NCBI Taxonomy" id="3673"/>
    <lineage>
        <taxon>Eukaryota</taxon>
        <taxon>Viridiplantae</taxon>
        <taxon>Streptophyta</taxon>
        <taxon>Embryophyta</taxon>
        <taxon>Tracheophyta</taxon>
        <taxon>Spermatophyta</taxon>
        <taxon>Magnoliopsida</taxon>
        <taxon>eudicotyledons</taxon>
        <taxon>Gunneridae</taxon>
        <taxon>Pentapetalae</taxon>
        <taxon>rosids</taxon>
        <taxon>fabids</taxon>
        <taxon>Cucurbitales</taxon>
        <taxon>Cucurbitaceae</taxon>
        <taxon>Momordiceae</taxon>
        <taxon>Momordica</taxon>
    </lineage>
</organism>
<sequence>MRCCSVHLSSFFVSSGVVKSRTSVVKFSSQSSCWFWHAMEERKLNFNAPLMSVRRSSMASSSFAKVNEKKSENPQLNRRGTFPVTRQQFNLDQVTEPVAVPFHWEQIPGRAKNDSGSASPEIQLSQPPERTCSTPRLSFGRDLDVKKHGLETEACRGNGCDANSSNAIVVRLESTKAVPIDTRNLASEDDDDDDDYSDALDTLCPSAALSVNNCSVSGLSGYNGPMVKPSGTFRTDPQTRDFMMSRFLPAAKAMVLEPAKYSLKKQLVAVEQPRQAKKVTSENRRMSPFKRLESTMLLQYGKDEVDDESDSGDDEYDNSGNISARGCGLIPNICFKNSLGLLNPVPGMRIRTESPTYVTNKVGGSSRTMHHSHSQKINKHAWDAAYKQKPEAAVGSPRLQEVKDKWIGESKAFSTSTDLQMRGRSSPFRHSRAASPFRNEAPQSPCRRQSVIVPKEVEIISKSKGDTDFHDTPSIRATKQGVDMPSAMIEKTLYIDTGSVAEITRPLNSNLLDAEKNVDRASGKNETGCGTRELEETTTAEPSFLEVKCLTLVEEGRLEREAAESKSKYAITDGSKMDHGLDKEEISGYSNVCTADEDEYSKANYQIAKVEDPASAKVTSVISSQPPPLPKSPSESWLWRTLPSVSSRKLLAGSNLGNKLYHKQQQQSPRTSASSTKWETIVKSSKLRHDHVRYSEELIPRVSQHSTTESFK</sequence>
<proteinExistence type="predicted"/>
<evidence type="ECO:0000256" key="1">
    <source>
        <dbReference type="SAM" id="MobiDB-lite"/>
    </source>
</evidence>
<dbReference type="Proteomes" id="UP000504603">
    <property type="component" value="Unplaced"/>
</dbReference>
<dbReference type="InterPro" id="IPR007789">
    <property type="entry name" value="DUF688"/>
</dbReference>
<dbReference type="PANTHER" id="PTHR33671">
    <property type="entry name" value="N-METHYLTRANSFERASE, PUTATIVE (DUF688)-RELATED"/>
    <property type="match status" value="1"/>
</dbReference>
<dbReference type="PANTHER" id="PTHR33671:SF3">
    <property type="entry name" value="F28N24.8 PROTEIN"/>
    <property type="match status" value="1"/>
</dbReference>
<gene>
    <name evidence="3" type="primary">LOC111010950</name>
</gene>
<dbReference type="RefSeq" id="XP_022140234.1">
    <property type="nucleotide sequence ID" value="XM_022284542.1"/>
</dbReference>
<evidence type="ECO:0000313" key="3">
    <source>
        <dbReference type="RefSeq" id="XP_022140234.1"/>
    </source>
</evidence>
<feature type="region of interest" description="Disordered" evidence="1">
    <location>
        <begin position="659"/>
        <end position="680"/>
    </location>
</feature>